<dbReference type="PANTHER" id="PTHR19288:SF90">
    <property type="entry name" value="OS08G0542600 PROTEIN"/>
    <property type="match status" value="1"/>
</dbReference>
<dbReference type="PANTHER" id="PTHR19288">
    <property type="entry name" value="4-NITROPHENYLPHOSPHATASE-RELATED"/>
    <property type="match status" value="1"/>
</dbReference>
<dbReference type="CDD" id="cd07525">
    <property type="entry name" value="HAD_like"/>
    <property type="match status" value="1"/>
</dbReference>
<dbReference type="EMBL" id="CP049056">
    <property type="protein sequence ID" value="QIE55228.1"/>
    <property type="molecule type" value="Genomic_DNA"/>
</dbReference>
<gene>
    <name evidence="1" type="ORF">G5B40_07040</name>
</gene>
<dbReference type="RefSeq" id="WP_165096796.1">
    <property type="nucleotide sequence ID" value="NZ_CP049056.1"/>
</dbReference>
<evidence type="ECO:0000313" key="1">
    <source>
        <dbReference type="EMBL" id="QIE55228.1"/>
    </source>
</evidence>
<dbReference type="InterPro" id="IPR006356">
    <property type="entry name" value="HAD-SF_hydro_IIA_hyp3"/>
</dbReference>
<evidence type="ECO:0000313" key="2">
    <source>
        <dbReference type="Proteomes" id="UP000503336"/>
    </source>
</evidence>
<dbReference type="NCBIfam" id="TIGR01460">
    <property type="entry name" value="HAD-SF-IIA"/>
    <property type="match status" value="1"/>
</dbReference>
<reference evidence="1 2" key="1">
    <citation type="submission" date="2020-02" db="EMBL/GenBank/DDBJ databases">
        <title>complete genome sequence of Rhodobacteraceae bacterium.</title>
        <authorList>
            <person name="Park J."/>
            <person name="Kim Y.-S."/>
            <person name="Kim K.-H."/>
        </authorList>
    </citation>
    <scope>NUCLEOTIDE SEQUENCE [LARGE SCALE GENOMIC DNA]</scope>
    <source>
        <strain evidence="1 2">RR4-56</strain>
    </source>
</reference>
<dbReference type="InterPro" id="IPR036412">
    <property type="entry name" value="HAD-like_sf"/>
</dbReference>
<dbReference type="Gene3D" id="3.40.50.1000">
    <property type="entry name" value="HAD superfamily/HAD-like"/>
    <property type="match status" value="2"/>
</dbReference>
<dbReference type="InterPro" id="IPR023214">
    <property type="entry name" value="HAD_sf"/>
</dbReference>
<keyword evidence="2" id="KW-1185">Reference proteome</keyword>
<dbReference type="GO" id="GO:0005737">
    <property type="term" value="C:cytoplasm"/>
    <property type="evidence" value="ECO:0007669"/>
    <property type="project" value="TreeGrafter"/>
</dbReference>
<dbReference type="Pfam" id="PF13344">
    <property type="entry name" value="Hydrolase_6"/>
    <property type="match status" value="1"/>
</dbReference>
<dbReference type="InterPro" id="IPR006357">
    <property type="entry name" value="HAD-SF_hydro_IIA"/>
</dbReference>
<dbReference type="SUPFAM" id="SSF56784">
    <property type="entry name" value="HAD-like"/>
    <property type="match status" value="1"/>
</dbReference>
<keyword evidence="1" id="KW-0378">Hydrolase</keyword>
<sequence>MTEIIASLDSIAARYDAVLCDVWGCYHNGLAPLPGAVAALRAFRARGGAVVLLTNAPRPEEAVKRQLAAMSAPEDSWDAIASSGGAARDALWRGEWGAKVHHIGSGERDEAFFEGDPVARVRLEDAESLVVTGLRDDRTETPADYDDLLTEAKLRGLPMLCANPDLVVDVGGERRHCAGALAALYREKGGVVTEYGKPHPQIYDYARNILTSTIGRAAPDERILCIGDGVATDVAGAMGEGLDCLFVAGGLAAAEALGPDGAPDAEKLDAFLAKSGVSARYAMGLLK</sequence>
<dbReference type="GO" id="GO:0016791">
    <property type="term" value="F:phosphatase activity"/>
    <property type="evidence" value="ECO:0007669"/>
    <property type="project" value="TreeGrafter"/>
</dbReference>
<accession>A0A7L5BWL6</accession>
<proteinExistence type="predicted"/>
<dbReference type="Proteomes" id="UP000503336">
    <property type="component" value="Chromosome"/>
</dbReference>
<organism evidence="1 2">
    <name type="scientific">Pikeienuella piscinae</name>
    <dbReference type="NCBI Taxonomy" id="2748098"/>
    <lineage>
        <taxon>Bacteria</taxon>
        <taxon>Pseudomonadati</taxon>
        <taxon>Pseudomonadota</taxon>
        <taxon>Alphaproteobacteria</taxon>
        <taxon>Rhodobacterales</taxon>
        <taxon>Paracoccaceae</taxon>
        <taxon>Pikeienuella</taxon>
    </lineage>
</organism>
<dbReference type="AlphaFoldDB" id="A0A7L5BWL6"/>
<name>A0A7L5BWL6_9RHOB</name>
<dbReference type="NCBIfam" id="TIGR01459">
    <property type="entry name" value="HAD-SF-IIA-hyp4"/>
    <property type="match status" value="1"/>
</dbReference>
<dbReference type="Pfam" id="PF13242">
    <property type="entry name" value="Hydrolase_like"/>
    <property type="match status" value="1"/>
</dbReference>
<protein>
    <submittedName>
        <fullName evidence="1">TIGR01459 family HAD-type hydrolase</fullName>
    </submittedName>
</protein>
<dbReference type="KEGG" id="hdh:G5B40_07040"/>